<dbReference type="CDD" id="cd23763">
    <property type="entry name" value="ASKHA_ATPase_ROK"/>
    <property type="match status" value="1"/>
</dbReference>
<evidence type="ECO:0000256" key="1">
    <source>
        <dbReference type="ARBA" id="ARBA00006479"/>
    </source>
</evidence>
<dbReference type="Proteomes" id="UP000276301">
    <property type="component" value="Unassembled WGS sequence"/>
</dbReference>
<dbReference type="AlphaFoldDB" id="A0A498CS90"/>
<dbReference type="InterPro" id="IPR043129">
    <property type="entry name" value="ATPase_NBD"/>
</dbReference>
<comment type="caution">
    <text evidence="2">The sequence shown here is derived from an EMBL/GenBank/DDBJ whole genome shotgun (WGS) entry which is preliminary data.</text>
</comment>
<protein>
    <submittedName>
        <fullName evidence="2">ROK family protein</fullName>
    </submittedName>
</protein>
<accession>A0A498CS90</accession>
<comment type="similarity">
    <text evidence="1">Belongs to the ROK (NagC/XylR) family.</text>
</comment>
<gene>
    <name evidence="2" type="ORF">D4A47_12880</name>
</gene>
<dbReference type="RefSeq" id="WP_121587586.1">
    <property type="nucleotide sequence ID" value="NZ_RCHT01000042.1"/>
</dbReference>
<reference evidence="2 3" key="1">
    <citation type="submission" date="2018-10" db="EMBL/GenBank/DDBJ databases">
        <title>Anaerotruncus faecis sp. nov., isolated from human feces.</title>
        <authorList>
            <person name="Wang Y.-J."/>
        </authorList>
    </citation>
    <scope>NUCLEOTIDE SEQUENCE [LARGE SCALE GENOMIC DNA]</scope>
    <source>
        <strain evidence="2 3">22A2-44</strain>
    </source>
</reference>
<evidence type="ECO:0000313" key="3">
    <source>
        <dbReference type="Proteomes" id="UP000276301"/>
    </source>
</evidence>
<dbReference type="EMBL" id="RCHT01000042">
    <property type="protein sequence ID" value="RLL07722.1"/>
    <property type="molecule type" value="Genomic_DNA"/>
</dbReference>
<name>A0A498CS90_9FIRM</name>
<organism evidence="2 3">
    <name type="scientific">Anaerotruncus massiliensis</name>
    <name type="common">ex Liu et al. 2021</name>
    <dbReference type="NCBI Taxonomy" id="2321404"/>
    <lineage>
        <taxon>Bacteria</taxon>
        <taxon>Bacillati</taxon>
        <taxon>Bacillota</taxon>
        <taxon>Clostridia</taxon>
        <taxon>Eubacteriales</taxon>
        <taxon>Oscillospiraceae</taxon>
        <taxon>Anaerotruncus</taxon>
    </lineage>
</organism>
<dbReference type="PANTHER" id="PTHR18964">
    <property type="entry name" value="ROK (REPRESSOR, ORF, KINASE) FAMILY"/>
    <property type="match status" value="1"/>
</dbReference>
<dbReference type="SUPFAM" id="SSF53067">
    <property type="entry name" value="Actin-like ATPase domain"/>
    <property type="match status" value="1"/>
</dbReference>
<dbReference type="PANTHER" id="PTHR18964:SF173">
    <property type="entry name" value="GLUCOKINASE"/>
    <property type="match status" value="1"/>
</dbReference>
<sequence length="329" mass="34002">MYLAGVDIGGTKCAACIGRANGEQVEVLCRAVPRATREYTPAGMLEALAGDLRDCLAALPAWERAEGIGISCGGPLDSRAGIVLSPPNLPGWDAVPAAKILSERTGLPAWLCNDANAGALAEWQYGAGRGCRDLVFLTFGTGLGAGLILGGRLYEGASGMAGELGHIRLEAHGPVGYGKAGSFEGFCSGGGIAQLARAFALEELQAGRSPALCPDMAALAALDARRVGEAAAAGDPLARKILREAGTQLGRGLSIIIDMINPKKIVIGSIFARCYNEIWPAAREVLEREALPAARAVCEVLPSALSESVGDIAALSVARYHIETAEEPV</sequence>
<keyword evidence="3" id="KW-1185">Reference proteome</keyword>
<proteinExistence type="inferred from homology"/>
<evidence type="ECO:0000313" key="2">
    <source>
        <dbReference type="EMBL" id="RLL07722.1"/>
    </source>
</evidence>
<dbReference type="InterPro" id="IPR000600">
    <property type="entry name" value="ROK"/>
</dbReference>
<dbReference type="Gene3D" id="3.30.420.40">
    <property type="match status" value="2"/>
</dbReference>
<dbReference type="Pfam" id="PF00480">
    <property type="entry name" value="ROK"/>
    <property type="match status" value="1"/>
</dbReference>